<dbReference type="PANTHER" id="PTHR34580:SF3">
    <property type="entry name" value="PROTEIN PAFB"/>
    <property type="match status" value="1"/>
</dbReference>
<dbReference type="InterPro" id="IPR036390">
    <property type="entry name" value="WH_DNA-bd_sf"/>
</dbReference>
<dbReference type="Gene3D" id="1.10.10.10">
    <property type="entry name" value="Winged helix-like DNA-binding domain superfamily/Winged helix DNA-binding domain"/>
    <property type="match status" value="1"/>
</dbReference>
<dbReference type="OrthoDB" id="407926at2759"/>
<dbReference type="Pfam" id="PF08279">
    <property type="entry name" value="HTH_11"/>
    <property type="match status" value="1"/>
</dbReference>
<dbReference type="GO" id="GO:0003700">
    <property type="term" value="F:DNA-binding transcription factor activity"/>
    <property type="evidence" value="ECO:0007669"/>
    <property type="project" value="InterPro"/>
</dbReference>
<organism evidence="4 5">
    <name type="scientific">Symbiodinium pilosum</name>
    <name type="common">Dinoflagellate</name>
    <dbReference type="NCBI Taxonomy" id="2952"/>
    <lineage>
        <taxon>Eukaryota</taxon>
        <taxon>Sar</taxon>
        <taxon>Alveolata</taxon>
        <taxon>Dinophyceae</taxon>
        <taxon>Suessiales</taxon>
        <taxon>Symbiodiniaceae</taxon>
        <taxon>Symbiodinium</taxon>
    </lineage>
</organism>
<evidence type="ECO:0000256" key="2">
    <source>
        <dbReference type="ARBA" id="ARBA00023163"/>
    </source>
</evidence>
<evidence type="ECO:0000313" key="5">
    <source>
        <dbReference type="Proteomes" id="UP000649617"/>
    </source>
</evidence>
<dbReference type="EMBL" id="CAJNIZ010000001">
    <property type="protein sequence ID" value="CAE7149393.1"/>
    <property type="molecule type" value="Genomic_DNA"/>
</dbReference>
<keyword evidence="2" id="KW-0804">Transcription</keyword>
<dbReference type="InterPro" id="IPR036388">
    <property type="entry name" value="WH-like_DNA-bd_sf"/>
</dbReference>
<feature type="domain" description="HTH deoR-type" evidence="3">
    <location>
        <begin position="3"/>
        <end position="66"/>
    </location>
</feature>
<evidence type="ECO:0000259" key="3">
    <source>
        <dbReference type="PROSITE" id="PS51000"/>
    </source>
</evidence>
<reference evidence="4" key="1">
    <citation type="submission" date="2021-02" db="EMBL/GenBank/DDBJ databases">
        <authorList>
            <person name="Dougan E. K."/>
            <person name="Rhodes N."/>
            <person name="Thang M."/>
            <person name="Chan C."/>
        </authorList>
    </citation>
    <scope>NUCLEOTIDE SEQUENCE</scope>
</reference>
<sequence length="230" mass="26270">MRPADRLFQIVLQLGRGRVLTAHTLAERLEVSERTIYRDIQNLMASGIPVDGEAGVGYRLHRGYQVPPMMFDQDEIQALIFGAQVATRWGDHDMAAAAERILDKIDAVLPDSLRPLLQSEALIVPEMASAQSELTTTHLGAVRDAINDRKRLYIAYQDAAEHPTERIVWPLSLMYWGHTWMVGCWCELRQSFRSFRIDRIVEARTLATQFPDESGKRRADYFAQVRDEKS</sequence>
<dbReference type="AlphaFoldDB" id="A0A812ILM7"/>
<dbReference type="PROSITE" id="PS51000">
    <property type="entry name" value="HTH_DEOR_2"/>
    <property type="match status" value="1"/>
</dbReference>
<gene>
    <name evidence="4" type="primary">yobV</name>
    <name evidence="4" type="ORF">SPIL2461_LOCUS122</name>
</gene>
<accession>A0A812ILM7</accession>
<dbReference type="InterPro" id="IPR001034">
    <property type="entry name" value="DeoR_HTH"/>
</dbReference>
<dbReference type="SUPFAM" id="SSF46785">
    <property type="entry name" value="Winged helix' DNA-binding domain"/>
    <property type="match status" value="1"/>
</dbReference>
<comment type="caution">
    <text evidence="4">The sequence shown here is derived from an EMBL/GenBank/DDBJ whole genome shotgun (WGS) entry which is preliminary data.</text>
</comment>
<dbReference type="InterPro" id="IPR051534">
    <property type="entry name" value="CBASS_pafABC_assoc_protein"/>
</dbReference>
<name>A0A812ILM7_SYMPI</name>
<evidence type="ECO:0000256" key="1">
    <source>
        <dbReference type="ARBA" id="ARBA00023015"/>
    </source>
</evidence>
<keyword evidence="5" id="KW-1185">Reference proteome</keyword>
<dbReference type="Pfam" id="PF13280">
    <property type="entry name" value="WYL"/>
    <property type="match status" value="1"/>
</dbReference>
<protein>
    <submittedName>
        <fullName evidence="4">YobV protein</fullName>
    </submittedName>
</protein>
<dbReference type="Proteomes" id="UP000649617">
    <property type="component" value="Unassembled WGS sequence"/>
</dbReference>
<dbReference type="InterPro" id="IPR013196">
    <property type="entry name" value="HTH_11"/>
</dbReference>
<keyword evidence="1" id="KW-0805">Transcription regulation</keyword>
<evidence type="ECO:0000313" key="4">
    <source>
        <dbReference type="EMBL" id="CAE7149393.1"/>
    </source>
</evidence>
<dbReference type="PANTHER" id="PTHR34580">
    <property type="match status" value="1"/>
</dbReference>
<dbReference type="InterPro" id="IPR026881">
    <property type="entry name" value="WYL_dom"/>
</dbReference>
<dbReference type="PROSITE" id="PS52050">
    <property type="entry name" value="WYL"/>
    <property type="match status" value="1"/>
</dbReference>
<proteinExistence type="predicted"/>